<dbReference type="EMBL" id="CP021015">
    <property type="protein sequence ID" value="ATS86523.1"/>
    <property type="molecule type" value="Genomic_DNA"/>
</dbReference>
<gene>
    <name evidence="1" type="ORF">XcfCFBP6991P_07675</name>
</gene>
<organism evidence="1 2">
    <name type="scientific">Xanthomonas citri pv. phaseoli var. fuscans</name>
    <dbReference type="NCBI Taxonomy" id="473423"/>
    <lineage>
        <taxon>Bacteria</taxon>
        <taxon>Pseudomonadati</taxon>
        <taxon>Pseudomonadota</taxon>
        <taxon>Gammaproteobacteria</taxon>
        <taxon>Lysobacterales</taxon>
        <taxon>Lysobacteraceae</taxon>
        <taxon>Xanthomonas</taxon>
    </lineage>
</organism>
<evidence type="ECO:0000313" key="1">
    <source>
        <dbReference type="EMBL" id="ATS86523.1"/>
    </source>
</evidence>
<sequence>MPQRRCVAHCQPRRGSLQTITVLAVAHALRRHPTDCTVPSFPRGAVRVAGDITAAGTAHRCGVAVLHPAAALGLINSLPHGTLQCAP</sequence>
<accession>A0AB33FDV8</accession>
<dbReference type="Proteomes" id="UP000230560">
    <property type="component" value="Chromosome"/>
</dbReference>
<protein>
    <submittedName>
        <fullName evidence="1">Uncharacterized protein</fullName>
    </submittedName>
</protein>
<name>A0AB33FDV8_XANCI</name>
<proteinExistence type="predicted"/>
<dbReference type="AlphaFoldDB" id="A0AB33FDV8"/>
<reference evidence="1 2" key="1">
    <citation type="journal article" date="2017" name="BMC Genomics">
        <title>Xanthomonas adaptation to common bean is associated with horizontal transfers of genes encoding TAL effectors.</title>
        <authorList>
            <person name="Ruh M."/>
            <person name="Briand M."/>
            <person name="Bonneau S."/>
            <person name="Jacques M.A."/>
            <person name="Chen N.W.G."/>
        </authorList>
    </citation>
    <scope>NUCLEOTIDE SEQUENCE [LARGE SCALE GENOMIC DNA]</scope>
    <source>
        <strain evidence="1 2">CFBP6991</strain>
    </source>
</reference>
<dbReference type="RefSeq" id="WP_099802743.1">
    <property type="nucleotide sequence ID" value="NZ_CP020979.2"/>
</dbReference>
<evidence type="ECO:0000313" key="2">
    <source>
        <dbReference type="Proteomes" id="UP000230560"/>
    </source>
</evidence>